<dbReference type="GO" id="GO:0046912">
    <property type="term" value="F:acyltransferase activity, acyl groups converted into alkyl on transfer"/>
    <property type="evidence" value="ECO:0007669"/>
    <property type="project" value="InterPro"/>
</dbReference>
<feature type="non-terminal residue" evidence="1">
    <location>
        <position position="130"/>
    </location>
</feature>
<sequence>VDYWRFRPAAPRGVADRRCNVLKIEDAMTKDVFTLTSPDGQTTELPVRKGTTGPDVIDIGQLFAERGVFTYDPGFFSTGSCDSKITYINGKEGVLMYRGYRVEQLAEYSSFIEVAYLLLYGELPTANELS</sequence>
<dbReference type="Gene3D" id="1.10.580.10">
    <property type="entry name" value="Citrate Synthase, domain 1"/>
    <property type="match status" value="1"/>
</dbReference>
<dbReference type="Gene3D" id="2.20.28.60">
    <property type="match status" value="1"/>
</dbReference>
<evidence type="ECO:0000313" key="1">
    <source>
        <dbReference type="EMBL" id="SVD40126.1"/>
    </source>
</evidence>
<feature type="non-terminal residue" evidence="1">
    <location>
        <position position="1"/>
    </location>
</feature>
<dbReference type="EMBL" id="UINC01148315">
    <property type="protein sequence ID" value="SVD40126.1"/>
    <property type="molecule type" value="Genomic_DNA"/>
</dbReference>
<organism evidence="1">
    <name type="scientific">marine metagenome</name>
    <dbReference type="NCBI Taxonomy" id="408172"/>
    <lineage>
        <taxon>unclassified sequences</taxon>
        <taxon>metagenomes</taxon>
        <taxon>ecological metagenomes</taxon>
    </lineage>
</organism>
<accession>A0A382V0Q2</accession>
<dbReference type="Pfam" id="PF00285">
    <property type="entry name" value="Citrate_synt"/>
    <property type="match status" value="1"/>
</dbReference>
<name>A0A382V0Q2_9ZZZZ</name>
<reference evidence="1" key="1">
    <citation type="submission" date="2018-05" db="EMBL/GenBank/DDBJ databases">
        <authorList>
            <person name="Lanie J.A."/>
            <person name="Ng W.-L."/>
            <person name="Kazmierczak K.M."/>
            <person name="Andrzejewski T.M."/>
            <person name="Davidsen T.M."/>
            <person name="Wayne K.J."/>
            <person name="Tettelin H."/>
            <person name="Glass J.I."/>
            <person name="Rusch D."/>
            <person name="Podicherti R."/>
            <person name="Tsui H.-C.T."/>
            <person name="Winkler M.E."/>
        </authorList>
    </citation>
    <scope>NUCLEOTIDE SEQUENCE</scope>
</reference>
<protein>
    <recommendedName>
        <fullName evidence="2">Citrate (Si)-synthase</fullName>
    </recommendedName>
</protein>
<dbReference type="PANTHER" id="PTHR42871:SF1">
    <property type="entry name" value="CITRATE SYNTHASE"/>
    <property type="match status" value="1"/>
</dbReference>
<dbReference type="InterPro" id="IPR036969">
    <property type="entry name" value="Citrate_synthase_sf"/>
</dbReference>
<dbReference type="AlphaFoldDB" id="A0A382V0Q2"/>
<proteinExistence type="predicted"/>
<gene>
    <name evidence="1" type="ORF">METZ01_LOCUS392980</name>
</gene>
<dbReference type="InterPro" id="IPR002020">
    <property type="entry name" value="Citrate_synthase"/>
</dbReference>
<dbReference type="PANTHER" id="PTHR42871">
    <property type="entry name" value="CITRATE SYNTHASE"/>
    <property type="match status" value="1"/>
</dbReference>
<evidence type="ECO:0008006" key="2">
    <source>
        <dbReference type="Google" id="ProtNLM"/>
    </source>
</evidence>
<dbReference type="SUPFAM" id="SSF48256">
    <property type="entry name" value="Citrate synthase"/>
    <property type="match status" value="1"/>
</dbReference>
<dbReference type="InterPro" id="IPR016142">
    <property type="entry name" value="Citrate_synth-like_lrg_a-sub"/>
</dbReference>